<evidence type="ECO:0000313" key="4">
    <source>
        <dbReference type="EMBL" id="PIV42730.1"/>
    </source>
</evidence>
<evidence type="ECO:0000259" key="3">
    <source>
        <dbReference type="Pfam" id="PF02719"/>
    </source>
</evidence>
<keyword evidence="2" id="KW-0472">Membrane</keyword>
<accession>A0A2M7D7Z4</accession>
<evidence type="ECO:0000256" key="2">
    <source>
        <dbReference type="SAM" id="Phobius"/>
    </source>
</evidence>
<dbReference type="InterPro" id="IPR036291">
    <property type="entry name" value="NAD(P)-bd_dom_sf"/>
</dbReference>
<dbReference type="Pfam" id="PF02719">
    <property type="entry name" value="Polysacc_synt_2"/>
    <property type="match status" value="1"/>
</dbReference>
<reference evidence="5" key="1">
    <citation type="submission" date="2017-09" db="EMBL/GenBank/DDBJ databases">
        <title>Depth-based differentiation of microbial function through sediment-hosted aquifers and enrichment of novel symbionts in the deep terrestrial subsurface.</title>
        <authorList>
            <person name="Probst A.J."/>
            <person name="Ladd B."/>
            <person name="Jarett J.K."/>
            <person name="Geller-Mcgrath D.E."/>
            <person name="Sieber C.M.K."/>
            <person name="Emerson J.B."/>
            <person name="Anantharaman K."/>
            <person name="Thomas B.C."/>
            <person name="Malmstrom R."/>
            <person name="Stieglmeier M."/>
            <person name="Klingl A."/>
            <person name="Woyke T."/>
            <person name="Ryan C.M."/>
            <person name="Banfield J.F."/>
        </authorList>
    </citation>
    <scope>NUCLEOTIDE SEQUENCE [LARGE SCALE GENOMIC DNA]</scope>
</reference>
<dbReference type="InterPro" id="IPR003869">
    <property type="entry name" value="Polysac_CapD-like"/>
</dbReference>
<dbReference type="CDD" id="cd05237">
    <property type="entry name" value="UDP_invert_4-6DH_SDR_e"/>
    <property type="match status" value="1"/>
</dbReference>
<protein>
    <recommendedName>
        <fullName evidence="3">Polysaccharide biosynthesis protein CapD-like domain-containing protein</fullName>
    </recommendedName>
</protein>
<dbReference type="Pfam" id="PF13727">
    <property type="entry name" value="CoA_binding_3"/>
    <property type="match status" value="1"/>
</dbReference>
<dbReference type="PANTHER" id="PTHR43318:SF1">
    <property type="entry name" value="POLYSACCHARIDE BIOSYNTHESIS PROTEIN EPSC-RELATED"/>
    <property type="match status" value="1"/>
</dbReference>
<keyword evidence="2" id="KW-0812">Transmembrane</keyword>
<feature type="transmembrane region" description="Helical" evidence="2">
    <location>
        <begin position="119"/>
        <end position="137"/>
    </location>
</feature>
<dbReference type="Proteomes" id="UP000230304">
    <property type="component" value="Unassembled WGS sequence"/>
</dbReference>
<sequence length="626" mass="69954">MNNIFKKLLIEKRFLMRMTFFLIADAVLIVFSVFLSFLVRFEGQIPSRYFLNIEGIIILALLITLPIFYLSKLYYFNWMYVSAEELVSLIKATGLSFLILTASFFVLRDHQIFSGFPRSTLFITYFFVFILAGGIRFSKRIYLQTFPGKQMQEKEKTLIVGAGDAGEQILRSILNSRSSSFLPVGFIDDHPAKQGIIIHGLKVLGKINDIPQIAEKERVESLIIAIPSAGSKTIREAVEQGRKAGLRKIKIVPPISEIISGETKIALTTLRNIEMEDLLGREPVFLDQKTIENFIKGKGILVSGAAGSIGSELCRQVAKFKPLSLLILDQDETGIFNITEELKDKFPNLKIISLIADIQDEAKMKRIFSNLKPNVVFHAAAYKHVPLMEEHPEEAVKNNILGTKIVAQVAIDSGVERLIFISTDKSVNPTSVMGATKRVGEMICQNLNQKNSTKFISVRFGNVLDSRGSVIPIFREQIKKGGPVEVTHPEMRRFFMMTSEACLLVMQAGAMGQGGEVFVLDMGDPIKIVDLAKEMIRLSGFEPDKDIPIVFTQPRPGEKIFEEILTAEEGTMATQNQKIFMAKLSVVNGEKLNLGLTELEKAANNGDKEAIIKTLKELIPNYHNGK</sequence>
<comment type="similarity">
    <text evidence="1">Belongs to the polysaccharide synthase family.</text>
</comment>
<evidence type="ECO:0000256" key="1">
    <source>
        <dbReference type="ARBA" id="ARBA00007430"/>
    </source>
</evidence>
<dbReference type="PANTHER" id="PTHR43318">
    <property type="entry name" value="UDP-N-ACETYLGLUCOSAMINE 4,6-DEHYDRATASE"/>
    <property type="match status" value="1"/>
</dbReference>
<comment type="caution">
    <text evidence="4">The sequence shown here is derived from an EMBL/GenBank/DDBJ whole genome shotgun (WGS) entry which is preliminary data.</text>
</comment>
<dbReference type="AlphaFoldDB" id="A0A2M7D7Z4"/>
<proteinExistence type="inferred from homology"/>
<feature type="transmembrane region" description="Helical" evidence="2">
    <location>
        <begin position="51"/>
        <end position="69"/>
    </location>
</feature>
<gene>
    <name evidence="4" type="ORF">COS26_01690</name>
</gene>
<evidence type="ECO:0000313" key="5">
    <source>
        <dbReference type="Proteomes" id="UP000230304"/>
    </source>
</evidence>
<dbReference type="SUPFAM" id="SSF51735">
    <property type="entry name" value="NAD(P)-binding Rossmann-fold domains"/>
    <property type="match status" value="2"/>
</dbReference>
<name>A0A2M7D7Z4_9BACT</name>
<dbReference type="EMBL" id="PEUA01000039">
    <property type="protein sequence ID" value="PIV42730.1"/>
    <property type="molecule type" value="Genomic_DNA"/>
</dbReference>
<feature type="transmembrane region" description="Helical" evidence="2">
    <location>
        <begin position="89"/>
        <end position="107"/>
    </location>
</feature>
<keyword evidence="2" id="KW-1133">Transmembrane helix</keyword>
<dbReference type="Gene3D" id="3.40.50.720">
    <property type="entry name" value="NAD(P)-binding Rossmann-like Domain"/>
    <property type="match status" value="2"/>
</dbReference>
<dbReference type="InterPro" id="IPR051203">
    <property type="entry name" value="Polysaccharide_Synthase-Rel"/>
</dbReference>
<feature type="transmembrane region" description="Helical" evidence="2">
    <location>
        <begin position="20"/>
        <end position="39"/>
    </location>
</feature>
<feature type="domain" description="Polysaccharide biosynthesis protein CapD-like" evidence="3">
    <location>
        <begin position="300"/>
        <end position="583"/>
    </location>
</feature>
<organism evidence="4 5">
    <name type="scientific">Candidatus Nealsonbacteria bacterium CG02_land_8_20_14_3_00_40_11</name>
    <dbReference type="NCBI Taxonomy" id="1974700"/>
    <lineage>
        <taxon>Bacteria</taxon>
        <taxon>Candidatus Nealsoniibacteriota</taxon>
    </lineage>
</organism>